<gene>
    <name evidence="12" type="ORF">IDAT_02995</name>
</gene>
<keyword evidence="5" id="KW-0501">Molybdenum cofactor biosynthesis</keyword>
<comment type="caution">
    <text evidence="12">The sequence shown here is derived from an EMBL/GenBank/DDBJ whole genome shotgun (WGS) entry which is preliminary data.</text>
</comment>
<evidence type="ECO:0000256" key="6">
    <source>
        <dbReference type="ARBA" id="ARBA00026066"/>
    </source>
</evidence>
<dbReference type="STRING" id="1517416.IDAT_02995"/>
<dbReference type="InterPro" id="IPR036563">
    <property type="entry name" value="MoaE_sf"/>
</dbReference>
<dbReference type="Pfam" id="PF02391">
    <property type="entry name" value="MoaE"/>
    <property type="match status" value="1"/>
</dbReference>
<comment type="catalytic activity">
    <reaction evidence="11">
        <text>2 [molybdopterin-synthase sulfur-carrier protein]-C-terminal-Gly-aminoethanethioate + cyclic pyranopterin phosphate + H2O = molybdopterin + 2 [molybdopterin-synthase sulfur-carrier protein]-C-terminal Gly-Gly + 2 H(+)</text>
        <dbReference type="Rhea" id="RHEA:26333"/>
        <dbReference type="Rhea" id="RHEA-COMP:12202"/>
        <dbReference type="Rhea" id="RHEA-COMP:19907"/>
        <dbReference type="ChEBI" id="CHEBI:15377"/>
        <dbReference type="ChEBI" id="CHEBI:15378"/>
        <dbReference type="ChEBI" id="CHEBI:58698"/>
        <dbReference type="ChEBI" id="CHEBI:59648"/>
        <dbReference type="ChEBI" id="CHEBI:90778"/>
        <dbReference type="ChEBI" id="CHEBI:232372"/>
        <dbReference type="EC" id="2.8.1.12"/>
    </reaction>
</comment>
<proteinExistence type="inferred from homology"/>
<evidence type="ECO:0000256" key="9">
    <source>
        <dbReference type="ARBA" id="ARBA00030781"/>
    </source>
</evidence>
<dbReference type="OrthoDB" id="9803224at2"/>
<dbReference type="eggNOG" id="COG0314">
    <property type="taxonomic scope" value="Bacteria"/>
</dbReference>
<evidence type="ECO:0000256" key="7">
    <source>
        <dbReference type="ARBA" id="ARBA00029745"/>
    </source>
</evidence>
<evidence type="ECO:0000256" key="10">
    <source>
        <dbReference type="ARBA" id="ARBA00032474"/>
    </source>
</evidence>
<dbReference type="GO" id="GO:0006777">
    <property type="term" value="P:Mo-molybdopterin cofactor biosynthetic process"/>
    <property type="evidence" value="ECO:0007669"/>
    <property type="project" value="UniProtKB-KW"/>
</dbReference>
<evidence type="ECO:0000256" key="11">
    <source>
        <dbReference type="ARBA" id="ARBA00049878"/>
    </source>
</evidence>
<dbReference type="RefSeq" id="WP_034730370.1">
    <property type="nucleotide sequence ID" value="NZ_JPIN01000002.1"/>
</dbReference>
<dbReference type="EC" id="2.8.1.12" evidence="3"/>
<evidence type="ECO:0000256" key="4">
    <source>
        <dbReference type="ARBA" id="ARBA00013858"/>
    </source>
</evidence>
<evidence type="ECO:0000313" key="12">
    <source>
        <dbReference type="EMBL" id="KFZ29344.1"/>
    </source>
</evidence>
<dbReference type="AlphaFoldDB" id="A0A094IU80"/>
<dbReference type="InterPro" id="IPR003448">
    <property type="entry name" value="Mopterin_biosynth_MoaE"/>
</dbReference>
<name>A0A094IU80_9GAMM</name>
<reference evidence="12 13" key="1">
    <citation type="submission" date="2014-06" db="EMBL/GenBank/DDBJ databases">
        <title>Draft genome sequence of Idiomarina sp. MCCC 1A10513.</title>
        <authorList>
            <person name="Du J."/>
            <person name="Lai Q."/>
            <person name="Shao Z."/>
        </authorList>
    </citation>
    <scope>NUCLEOTIDE SEQUENCE [LARGE SCALE GENOMIC DNA]</scope>
    <source>
        <strain evidence="12 13">MCCC 1A10513</strain>
    </source>
</reference>
<organism evidence="12 13">
    <name type="scientific">Pseudidiomarina atlantica</name>
    <dbReference type="NCBI Taxonomy" id="1517416"/>
    <lineage>
        <taxon>Bacteria</taxon>
        <taxon>Pseudomonadati</taxon>
        <taxon>Pseudomonadota</taxon>
        <taxon>Gammaproteobacteria</taxon>
        <taxon>Alteromonadales</taxon>
        <taxon>Idiomarinaceae</taxon>
        <taxon>Pseudidiomarina</taxon>
    </lineage>
</organism>
<dbReference type="Proteomes" id="UP000053718">
    <property type="component" value="Unassembled WGS sequence"/>
</dbReference>
<dbReference type="GO" id="GO:0030366">
    <property type="term" value="F:molybdopterin synthase activity"/>
    <property type="evidence" value="ECO:0007669"/>
    <property type="project" value="UniProtKB-EC"/>
</dbReference>
<evidence type="ECO:0000256" key="2">
    <source>
        <dbReference type="ARBA" id="ARBA00005426"/>
    </source>
</evidence>
<dbReference type="PANTHER" id="PTHR23404">
    <property type="entry name" value="MOLYBDOPTERIN SYNTHASE RELATED"/>
    <property type="match status" value="1"/>
</dbReference>
<keyword evidence="13" id="KW-1185">Reference proteome</keyword>
<sequence length="152" mass="16994">MSLTIRVQTADFSLADEYRVLAQDSRCGAVVTFTGLVRELPDAALTAMELEHYPGMTEHVLEQLAQQAQQQWQTGAITIIHRVGKLALNEQIVFVGVAAPHRKAAFAAAMYVMDFLKTQAPFWKQELTASGRYWVAAKASDQEAQQQWQRDA</sequence>
<comment type="similarity">
    <text evidence="2">Belongs to the MoaE family.</text>
</comment>
<evidence type="ECO:0000256" key="8">
    <source>
        <dbReference type="ARBA" id="ARBA00030407"/>
    </source>
</evidence>
<dbReference type="SUPFAM" id="SSF54690">
    <property type="entry name" value="Molybdopterin synthase subunit MoaE"/>
    <property type="match status" value="1"/>
</dbReference>
<dbReference type="CDD" id="cd00756">
    <property type="entry name" value="MoaE"/>
    <property type="match status" value="1"/>
</dbReference>
<evidence type="ECO:0000256" key="3">
    <source>
        <dbReference type="ARBA" id="ARBA00011950"/>
    </source>
</evidence>
<dbReference type="EMBL" id="JPIN01000002">
    <property type="protein sequence ID" value="KFZ29344.1"/>
    <property type="molecule type" value="Genomic_DNA"/>
</dbReference>
<evidence type="ECO:0000256" key="1">
    <source>
        <dbReference type="ARBA" id="ARBA00005046"/>
    </source>
</evidence>
<dbReference type="UniPathway" id="UPA00344"/>
<comment type="subunit">
    <text evidence="6">Heterotetramer of 2 MoaD subunits and 2 MoaE subunits. Also stable as homodimer. The enzyme changes between these two forms during catalysis.</text>
</comment>
<comment type="pathway">
    <text evidence="1">Cofactor biosynthesis; molybdopterin biosynthesis.</text>
</comment>
<dbReference type="Gene3D" id="3.90.1170.40">
    <property type="entry name" value="Molybdopterin biosynthesis MoaE subunit"/>
    <property type="match status" value="1"/>
</dbReference>
<protein>
    <recommendedName>
        <fullName evidence="4">Molybdopterin synthase catalytic subunit</fullName>
        <ecNumber evidence="3">2.8.1.12</ecNumber>
    </recommendedName>
    <alternativeName>
        <fullName evidence="9">MPT synthase subunit 2</fullName>
    </alternativeName>
    <alternativeName>
        <fullName evidence="7">Molybdenum cofactor biosynthesis protein E</fullName>
    </alternativeName>
    <alternativeName>
        <fullName evidence="8">Molybdopterin-converting factor large subunit</fullName>
    </alternativeName>
    <alternativeName>
        <fullName evidence="10">Molybdopterin-converting factor subunit 2</fullName>
    </alternativeName>
</protein>
<evidence type="ECO:0000256" key="5">
    <source>
        <dbReference type="ARBA" id="ARBA00023150"/>
    </source>
</evidence>
<accession>A0A094IU80</accession>
<evidence type="ECO:0000313" key="13">
    <source>
        <dbReference type="Proteomes" id="UP000053718"/>
    </source>
</evidence>